<feature type="transmembrane region" description="Helical" evidence="1">
    <location>
        <begin position="36"/>
        <end position="58"/>
    </location>
</feature>
<sequence>MRNDATGTILGRWLLASVFVVMGAWRLLAASHGVQIANGTLVFSAVELLLGLLVAFGWRLRWTAALAALLLLADALLSHPFWALSQPERGAQLLHFMKNIAIVGGLLLLATGAGRERRSHRY</sequence>
<proteinExistence type="predicted"/>
<name>A0ABT0A4Z2_9GAMM</name>
<comment type="caution">
    <text evidence="2">The sequence shown here is derived from an EMBL/GenBank/DDBJ whole genome shotgun (WGS) entry which is preliminary data.</text>
</comment>
<reference evidence="2 3" key="1">
    <citation type="submission" date="2022-03" db="EMBL/GenBank/DDBJ databases">
        <title>Luteimonas soily sp. nov., a novel bacterium isolated from the soil.</title>
        <authorList>
            <person name="Zhang X."/>
        </authorList>
    </citation>
    <scope>NUCLEOTIDE SEQUENCE [LARGE SCALE GENOMIC DNA]</scope>
    <source>
        <strain evidence="2 3">50</strain>
    </source>
</reference>
<feature type="transmembrane region" description="Helical" evidence="1">
    <location>
        <begin position="65"/>
        <end position="84"/>
    </location>
</feature>
<organism evidence="2 3">
    <name type="scientific">Cognatiluteimonas sedimenti</name>
    <dbReference type="NCBI Taxonomy" id="2927791"/>
    <lineage>
        <taxon>Bacteria</taxon>
        <taxon>Pseudomonadati</taxon>
        <taxon>Pseudomonadota</taxon>
        <taxon>Gammaproteobacteria</taxon>
        <taxon>Lysobacterales</taxon>
        <taxon>Lysobacteraceae</taxon>
        <taxon>Cognatiluteimonas</taxon>
    </lineage>
</organism>
<protein>
    <recommendedName>
        <fullName evidence="4">DoxX family protein</fullName>
    </recommendedName>
</protein>
<dbReference type="EMBL" id="JALGCL010000002">
    <property type="protein sequence ID" value="MCJ0825998.1"/>
    <property type="molecule type" value="Genomic_DNA"/>
</dbReference>
<dbReference type="Proteomes" id="UP001165423">
    <property type="component" value="Unassembled WGS sequence"/>
</dbReference>
<evidence type="ECO:0000313" key="2">
    <source>
        <dbReference type="EMBL" id="MCJ0825998.1"/>
    </source>
</evidence>
<evidence type="ECO:0008006" key="4">
    <source>
        <dbReference type="Google" id="ProtNLM"/>
    </source>
</evidence>
<feature type="transmembrane region" description="Helical" evidence="1">
    <location>
        <begin position="12"/>
        <end position="30"/>
    </location>
</feature>
<keyword evidence="1" id="KW-0812">Transmembrane</keyword>
<accession>A0ABT0A4Z2</accession>
<evidence type="ECO:0000256" key="1">
    <source>
        <dbReference type="SAM" id="Phobius"/>
    </source>
</evidence>
<dbReference type="RefSeq" id="WP_243321037.1">
    <property type="nucleotide sequence ID" value="NZ_JALGCL010000002.1"/>
</dbReference>
<gene>
    <name evidence="2" type="ORF">MQC88_08520</name>
</gene>
<keyword evidence="3" id="KW-1185">Reference proteome</keyword>
<evidence type="ECO:0000313" key="3">
    <source>
        <dbReference type="Proteomes" id="UP001165423"/>
    </source>
</evidence>
<keyword evidence="1" id="KW-0472">Membrane</keyword>
<keyword evidence="1" id="KW-1133">Transmembrane helix</keyword>
<feature type="transmembrane region" description="Helical" evidence="1">
    <location>
        <begin position="96"/>
        <end position="114"/>
    </location>
</feature>